<reference evidence="1" key="1">
    <citation type="submission" date="2020-04" db="EMBL/GenBank/DDBJ databases">
        <authorList>
            <person name="Chiriac C."/>
            <person name="Salcher M."/>
            <person name="Ghai R."/>
            <person name="Kavagutti S V."/>
        </authorList>
    </citation>
    <scope>NUCLEOTIDE SEQUENCE</scope>
</reference>
<organism evidence="1">
    <name type="scientific">uncultured Caudovirales phage</name>
    <dbReference type="NCBI Taxonomy" id="2100421"/>
    <lineage>
        <taxon>Viruses</taxon>
        <taxon>Duplodnaviria</taxon>
        <taxon>Heunggongvirae</taxon>
        <taxon>Uroviricota</taxon>
        <taxon>Caudoviricetes</taxon>
        <taxon>Peduoviridae</taxon>
        <taxon>Maltschvirus</taxon>
        <taxon>Maltschvirus maltsch</taxon>
    </lineage>
</organism>
<dbReference type="EMBL" id="LR796795">
    <property type="protein sequence ID" value="CAB4166059.1"/>
    <property type="molecule type" value="Genomic_DNA"/>
</dbReference>
<proteinExistence type="predicted"/>
<accession>A0A6J5P2L6</accession>
<gene>
    <name evidence="1" type="ORF">UFOVP844_8</name>
</gene>
<sequence>MDASQQLVKEYADKYMEYIEMAGEKSPAFLLDVMARKIIELEKEINYYKCRLNYVRSTHGRLD</sequence>
<protein>
    <submittedName>
        <fullName evidence="1">Uncharacterized protein</fullName>
    </submittedName>
</protein>
<evidence type="ECO:0000313" key="1">
    <source>
        <dbReference type="EMBL" id="CAB4166059.1"/>
    </source>
</evidence>
<name>A0A6J5P2L6_9CAUD</name>